<organism evidence="1 2">
    <name type="scientific">Xylanibacter muris</name>
    <dbReference type="NCBI Taxonomy" id="2736290"/>
    <lineage>
        <taxon>Bacteria</taxon>
        <taxon>Pseudomonadati</taxon>
        <taxon>Bacteroidota</taxon>
        <taxon>Bacteroidia</taxon>
        <taxon>Bacteroidales</taxon>
        <taxon>Prevotellaceae</taxon>
        <taxon>Xylanibacter</taxon>
    </lineage>
</organism>
<name>A0ABX2AKD1_9BACT</name>
<accession>A0ABX2AKD1</accession>
<proteinExistence type="predicted"/>
<sequence>MKKYILVCLVLSLFVYVFLQDNFLFGNRKESMMINNVEALSQGENYGSTAEMKRVRTESNFMYYETEETDSCVYVYKCYWIVEYVDCIGKGKLPCEETVIDRGIEKELL</sequence>
<evidence type="ECO:0000313" key="1">
    <source>
        <dbReference type="EMBL" id="NPD91628.1"/>
    </source>
</evidence>
<keyword evidence="2" id="KW-1185">Reference proteome</keyword>
<dbReference type="Proteomes" id="UP000714420">
    <property type="component" value="Unassembled WGS sequence"/>
</dbReference>
<evidence type="ECO:0000313" key="2">
    <source>
        <dbReference type="Proteomes" id="UP000714420"/>
    </source>
</evidence>
<dbReference type="EMBL" id="JABKKF010000003">
    <property type="protein sequence ID" value="NPD91628.1"/>
    <property type="molecule type" value="Genomic_DNA"/>
</dbReference>
<gene>
    <name evidence="1" type="ORF">HPS56_04545</name>
</gene>
<reference evidence="1 2" key="1">
    <citation type="submission" date="2020-05" db="EMBL/GenBank/DDBJ databases">
        <title>Distinct polysaccharide utilization as determinants for interspecies competition between intestinal Prevotella spp.</title>
        <authorList>
            <person name="Galvez E.J.C."/>
            <person name="Iljazovic A."/>
            <person name="Strowig T."/>
        </authorList>
    </citation>
    <scope>NUCLEOTIDE SEQUENCE [LARGE SCALE GENOMIC DNA]</scope>
    <source>
        <strain evidence="1 2">PMUR</strain>
    </source>
</reference>
<comment type="caution">
    <text evidence="1">The sequence shown here is derived from an EMBL/GenBank/DDBJ whole genome shotgun (WGS) entry which is preliminary data.</text>
</comment>
<protein>
    <submittedName>
        <fullName evidence="1">Uncharacterized protein</fullName>
    </submittedName>
</protein>
<dbReference type="RefSeq" id="WP_172274571.1">
    <property type="nucleotide sequence ID" value="NZ_CASGMU010000018.1"/>
</dbReference>